<keyword evidence="9" id="KW-0408">Iron</keyword>
<evidence type="ECO:0000256" key="7">
    <source>
        <dbReference type="ARBA" id="ARBA00022898"/>
    </source>
</evidence>
<evidence type="ECO:0000256" key="4">
    <source>
        <dbReference type="ARBA" id="ARBA00011738"/>
    </source>
</evidence>
<evidence type="ECO:0000313" key="13">
    <source>
        <dbReference type="EMBL" id="SHI63658.1"/>
    </source>
</evidence>
<dbReference type="GO" id="GO:0046872">
    <property type="term" value="F:metal ion binding"/>
    <property type="evidence" value="ECO:0007669"/>
    <property type="project" value="UniProtKB-KW"/>
</dbReference>
<dbReference type="Gene3D" id="3.40.190.10">
    <property type="entry name" value="Periplasmic binding protein-like II"/>
    <property type="match status" value="2"/>
</dbReference>
<evidence type="ECO:0000313" key="14">
    <source>
        <dbReference type="Proteomes" id="UP000184452"/>
    </source>
</evidence>
<comment type="function">
    <text evidence="1">Responsible for the formation of the pyrimidine heterocycle in the thiamine biosynthesis pathway. Catalyzes the formation of hydroxymethylpyrimidine phosphate (HMP-P) from histidine and pyridoxal phosphate (PLP). The protein uses PLP and the active site histidine to form HMP-P, generating an inactive enzyme. The enzyme can only undergo a single turnover, which suggests it is a suicide enzyme.</text>
</comment>
<evidence type="ECO:0000256" key="11">
    <source>
        <dbReference type="ARBA" id="ARBA00048179"/>
    </source>
</evidence>
<dbReference type="GO" id="GO:0016740">
    <property type="term" value="F:transferase activity"/>
    <property type="evidence" value="ECO:0007669"/>
    <property type="project" value="UniProtKB-KW"/>
</dbReference>
<keyword evidence="6" id="KW-0479">Metal-binding</keyword>
<dbReference type="Proteomes" id="UP000184452">
    <property type="component" value="Unassembled WGS sequence"/>
</dbReference>
<evidence type="ECO:0000256" key="3">
    <source>
        <dbReference type="ARBA" id="ARBA00009406"/>
    </source>
</evidence>
<evidence type="ECO:0000256" key="1">
    <source>
        <dbReference type="ARBA" id="ARBA00003469"/>
    </source>
</evidence>
<dbReference type="InterPro" id="IPR027939">
    <property type="entry name" value="NMT1/THI5"/>
</dbReference>
<comment type="subunit">
    <text evidence="4">Homodimer.</text>
</comment>
<feature type="domain" description="SsuA/THI5-like" evidence="12">
    <location>
        <begin position="55"/>
        <end position="261"/>
    </location>
</feature>
<dbReference type="EMBL" id="FQZK01000001">
    <property type="protein sequence ID" value="SHI63658.1"/>
    <property type="molecule type" value="Genomic_DNA"/>
</dbReference>
<sequence>MERRRFLAGVGYFSVMAAGGSFVVGCAPGSGSPAADPDLSGLTFITPFQHLISYADVYVAASQGYFADEGLSIEAVGGNGTATSVTQVTADQGQIGKAASVITCPLIADEGADIITIAQGDQRSQYSVASAPGSPLAHPSEWQGKTIGVISKGGTTELLLDAMSVAEGLDPTKVSKVVTGGDLSSLEFLRNGEVDGFITFLGSESVFRQMNEELHYLNTDDFAPMPGDAYFVKRAVLQEREDELVGFLRACRKAFEFMADPANTDAVLDAVGEFNEVEVDDRELAEIKLRAQVELCTPDSGRFLDIDPAAWESAVDLMRTAEIIRDQDVSLDDLVTTAVLDRL</sequence>
<gene>
    <name evidence="13" type="ORF">SAMN05421803_101795</name>
</gene>
<evidence type="ECO:0000256" key="10">
    <source>
        <dbReference type="ARBA" id="ARBA00033171"/>
    </source>
</evidence>
<comment type="catalytic activity">
    <reaction evidence="11">
        <text>N(6)-(pyridoxal phosphate)-L-lysyl-[4-amino-5-hydroxymethyl-2-methylpyrimidine phosphate synthase] + L-histidyl-[4-amino-5-hydroxymethyl-2-methylpyrimidine phosphate synthase] + 2 Fe(3+) + 4 H2O = L-lysyl-[4-amino-5-hydroxymethyl-2-methylpyrimidine phosphate synthase] + (2S)-2-amino-5-hydroxy-4-oxopentanoyl-[4-amino-5-hydroxymethyl-2-methylpyrimidine phosphate synthase] + 4-amino-2-methyl-5-(phosphooxymethyl)pyrimidine + 3-oxopropanoate + 2 Fe(2+) + 2 H(+)</text>
        <dbReference type="Rhea" id="RHEA:65756"/>
        <dbReference type="Rhea" id="RHEA-COMP:16892"/>
        <dbReference type="Rhea" id="RHEA-COMP:16893"/>
        <dbReference type="Rhea" id="RHEA-COMP:16894"/>
        <dbReference type="Rhea" id="RHEA-COMP:16895"/>
        <dbReference type="ChEBI" id="CHEBI:15377"/>
        <dbReference type="ChEBI" id="CHEBI:15378"/>
        <dbReference type="ChEBI" id="CHEBI:29033"/>
        <dbReference type="ChEBI" id="CHEBI:29034"/>
        <dbReference type="ChEBI" id="CHEBI:29969"/>
        <dbReference type="ChEBI" id="CHEBI:29979"/>
        <dbReference type="ChEBI" id="CHEBI:33190"/>
        <dbReference type="ChEBI" id="CHEBI:58354"/>
        <dbReference type="ChEBI" id="CHEBI:143915"/>
        <dbReference type="ChEBI" id="CHEBI:157692"/>
    </reaction>
    <physiologicalReaction direction="left-to-right" evidence="11">
        <dbReference type="Rhea" id="RHEA:65757"/>
    </physiologicalReaction>
</comment>
<reference evidence="13 14" key="1">
    <citation type="submission" date="2016-11" db="EMBL/GenBank/DDBJ databases">
        <authorList>
            <person name="Jaros S."/>
            <person name="Januszkiewicz K."/>
            <person name="Wedrychowicz H."/>
        </authorList>
    </citation>
    <scope>NUCLEOTIDE SEQUENCE [LARGE SCALE GENOMIC DNA]</scope>
    <source>
        <strain evidence="13 14">CGMCC 4.5723</strain>
    </source>
</reference>
<protein>
    <recommendedName>
        <fullName evidence="10">Thiamine pyrimidine synthase</fullName>
    </recommendedName>
</protein>
<dbReference type="AlphaFoldDB" id="A0A1M6CSF6"/>
<keyword evidence="8" id="KW-0784">Thiamine biosynthesis</keyword>
<accession>A0A1M6CSF6</accession>
<dbReference type="PANTHER" id="PTHR31528:SF1">
    <property type="entry name" value="4-AMINO-5-HYDROXYMETHYL-2-METHYLPYRIMIDINE PHOSPHATE SYNTHASE THI11-RELATED"/>
    <property type="match status" value="1"/>
</dbReference>
<organism evidence="13 14">
    <name type="scientific">Nocardiopsis flavescens</name>
    <dbReference type="NCBI Taxonomy" id="758803"/>
    <lineage>
        <taxon>Bacteria</taxon>
        <taxon>Bacillati</taxon>
        <taxon>Actinomycetota</taxon>
        <taxon>Actinomycetes</taxon>
        <taxon>Streptosporangiales</taxon>
        <taxon>Nocardiopsidaceae</taxon>
        <taxon>Nocardiopsis</taxon>
    </lineage>
</organism>
<keyword evidence="5" id="KW-0808">Transferase</keyword>
<dbReference type="STRING" id="758803.SAMN05421803_101795"/>
<dbReference type="OrthoDB" id="174578at2"/>
<evidence type="ECO:0000256" key="8">
    <source>
        <dbReference type="ARBA" id="ARBA00022977"/>
    </source>
</evidence>
<proteinExistence type="inferred from homology"/>
<keyword evidence="14" id="KW-1185">Reference proteome</keyword>
<dbReference type="Pfam" id="PF09084">
    <property type="entry name" value="NMT1"/>
    <property type="match status" value="1"/>
</dbReference>
<comment type="pathway">
    <text evidence="2">Cofactor biosynthesis; thiamine diphosphate biosynthesis.</text>
</comment>
<dbReference type="PROSITE" id="PS51257">
    <property type="entry name" value="PROKAR_LIPOPROTEIN"/>
    <property type="match status" value="1"/>
</dbReference>
<keyword evidence="7" id="KW-0663">Pyridoxal phosphate</keyword>
<evidence type="ECO:0000256" key="6">
    <source>
        <dbReference type="ARBA" id="ARBA00022723"/>
    </source>
</evidence>
<evidence type="ECO:0000256" key="9">
    <source>
        <dbReference type="ARBA" id="ARBA00023004"/>
    </source>
</evidence>
<dbReference type="SUPFAM" id="SSF53850">
    <property type="entry name" value="Periplasmic binding protein-like II"/>
    <property type="match status" value="1"/>
</dbReference>
<evidence type="ECO:0000259" key="12">
    <source>
        <dbReference type="Pfam" id="PF09084"/>
    </source>
</evidence>
<dbReference type="GO" id="GO:0009228">
    <property type="term" value="P:thiamine biosynthetic process"/>
    <property type="evidence" value="ECO:0007669"/>
    <property type="project" value="UniProtKB-KW"/>
</dbReference>
<dbReference type="PANTHER" id="PTHR31528">
    <property type="entry name" value="4-AMINO-5-HYDROXYMETHYL-2-METHYLPYRIMIDINE PHOSPHATE SYNTHASE THI11-RELATED"/>
    <property type="match status" value="1"/>
</dbReference>
<name>A0A1M6CSF6_9ACTN</name>
<evidence type="ECO:0000256" key="5">
    <source>
        <dbReference type="ARBA" id="ARBA00022679"/>
    </source>
</evidence>
<dbReference type="InterPro" id="IPR015168">
    <property type="entry name" value="SsuA/THI5"/>
</dbReference>
<evidence type="ECO:0000256" key="2">
    <source>
        <dbReference type="ARBA" id="ARBA00004948"/>
    </source>
</evidence>
<comment type="similarity">
    <text evidence="3">Belongs to the NMT1/THI5 family.</text>
</comment>
<dbReference type="RefSeq" id="WP_084736852.1">
    <property type="nucleotide sequence ID" value="NZ_FQZK01000001.1"/>
</dbReference>